<dbReference type="AlphaFoldDB" id="A0A927CIJ0"/>
<dbReference type="InterPro" id="IPR037053">
    <property type="entry name" value="Phage_tail_collar_dom_sf"/>
</dbReference>
<evidence type="ECO:0000259" key="2">
    <source>
        <dbReference type="Pfam" id="PF07484"/>
    </source>
</evidence>
<accession>A0A927CIJ0</accession>
<sequence length="167" mass="17607">MSETFIGDIRLFGFGFTPRGWAPCQGQTLSIQQNQALFAIIGATYGGDGATTFKLPDLRGRAPVHTGNGVTLGQSAGEEKHTLTVNEMPTHTHTAMASEQSATSYTPVGNTWAPPGNSTNSYSQSPDSAMSPGAIAQAGGSAPHSNMQPYLAMNYCICVNGYFPTRE</sequence>
<dbReference type="SUPFAM" id="SSF88874">
    <property type="entry name" value="Receptor-binding domain of short tail fibre protein gp12"/>
    <property type="match status" value="1"/>
</dbReference>
<dbReference type="Pfam" id="PF07484">
    <property type="entry name" value="Collar"/>
    <property type="match status" value="1"/>
</dbReference>
<gene>
    <name evidence="3" type="ORF">IDH41_03940</name>
</gene>
<feature type="domain" description="Phage tail collar" evidence="2">
    <location>
        <begin position="7"/>
        <end position="63"/>
    </location>
</feature>
<name>A0A927CIJ0_9BACL</name>
<dbReference type="Proteomes" id="UP000632125">
    <property type="component" value="Unassembled WGS sequence"/>
</dbReference>
<keyword evidence="4" id="KW-1185">Reference proteome</keyword>
<dbReference type="InterPro" id="IPR011083">
    <property type="entry name" value="Phage_tail_collar_dom"/>
</dbReference>
<feature type="region of interest" description="Disordered" evidence="1">
    <location>
        <begin position="112"/>
        <end position="137"/>
    </location>
</feature>
<evidence type="ECO:0000313" key="3">
    <source>
        <dbReference type="EMBL" id="MBD2867717.1"/>
    </source>
</evidence>
<dbReference type="RefSeq" id="WP_190858473.1">
    <property type="nucleotide sequence ID" value="NZ_JACXIY010000003.1"/>
</dbReference>
<proteinExistence type="predicted"/>
<comment type="caution">
    <text evidence="3">The sequence shown here is derived from an EMBL/GenBank/DDBJ whole genome shotgun (WGS) entry which is preliminary data.</text>
</comment>
<evidence type="ECO:0000256" key="1">
    <source>
        <dbReference type="SAM" id="MobiDB-lite"/>
    </source>
</evidence>
<protein>
    <submittedName>
        <fullName evidence="3">Phage tail protein</fullName>
    </submittedName>
</protein>
<evidence type="ECO:0000313" key="4">
    <source>
        <dbReference type="Proteomes" id="UP000632125"/>
    </source>
</evidence>
<dbReference type="EMBL" id="JACXIY010000003">
    <property type="protein sequence ID" value="MBD2867717.1"/>
    <property type="molecule type" value="Genomic_DNA"/>
</dbReference>
<organism evidence="3 4">
    <name type="scientific">Paenibacillus arenilitoris</name>
    <dbReference type="NCBI Taxonomy" id="2772299"/>
    <lineage>
        <taxon>Bacteria</taxon>
        <taxon>Bacillati</taxon>
        <taxon>Bacillota</taxon>
        <taxon>Bacilli</taxon>
        <taxon>Bacillales</taxon>
        <taxon>Paenibacillaceae</taxon>
        <taxon>Paenibacillus</taxon>
    </lineage>
</organism>
<dbReference type="Gene3D" id="3.90.1340.10">
    <property type="entry name" value="Phage tail collar domain"/>
    <property type="match status" value="1"/>
</dbReference>
<reference evidence="3" key="1">
    <citation type="submission" date="2020-09" db="EMBL/GenBank/DDBJ databases">
        <title>A novel bacterium of genus Paenibacillus, isolated from South China Sea.</title>
        <authorList>
            <person name="Huang H."/>
            <person name="Mo K."/>
            <person name="Hu Y."/>
        </authorList>
    </citation>
    <scope>NUCLEOTIDE SEQUENCE</scope>
    <source>
        <strain evidence="3">IB182493</strain>
    </source>
</reference>
<feature type="compositionally biased region" description="Polar residues" evidence="1">
    <location>
        <begin position="116"/>
        <end position="128"/>
    </location>
</feature>